<comment type="caution">
    <text evidence="2">The sequence shown here is derived from an EMBL/GenBank/DDBJ whole genome shotgun (WGS) entry which is preliminary data.</text>
</comment>
<dbReference type="GeneID" id="94829442"/>
<dbReference type="AlphaFoldDB" id="A0A1J4JHR8"/>
<evidence type="ECO:0000313" key="3">
    <source>
        <dbReference type="Proteomes" id="UP000179807"/>
    </source>
</evidence>
<dbReference type="VEuPathDB" id="TrichDB:TRFO_09216"/>
<reference evidence="2" key="1">
    <citation type="submission" date="2016-10" db="EMBL/GenBank/DDBJ databases">
        <authorList>
            <person name="Benchimol M."/>
            <person name="Almeida L.G."/>
            <person name="Vasconcelos A.T."/>
            <person name="Perreira-Neves A."/>
            <person name="Rosa I.A."/>
            <person name="Tasca T."/>
            <person name="Bogo M.R."/>
            <person name="de Souza W."/>
        </authorList>
    </citation>
    <scope>NUCLEOTIDE SEQUENCE [LARGE SCALE GENOMIC DNA]</scope>
    <source>
        <strain evidence="2">K</strain>
    </source>
</reference>
<dbReference type="EMBL" id="MLAK01001093">
    <property type="protein sequence ID" value="OHS97799.1"/>
    <property type="molecule type" value="Genomic_DNA"/>
</dbReference>
<feature type="region of interest" description="Disordered" evidence="1">
    <location>
        <begin position="1"/>
        <end position="37"/>
    </location>
</feature>
<gene>
    <name evidence="2" type="ORF">TRFO_09216</name>
</gene>
<dbReference type="Proteomes" id="UP000179807">
    <property type="component" value="Unassembled WGS sequence"/>
</dbReference>
<feature type="region of interest" description="Disordered" evidence="1">
    <location>
        <begin position="99"/>
        <end position="213"/>
    </location>
</feature>
<feature type="compositionally biased region" description="Basic and acidic residues" evidence="1">
    <location>
        <begin position="163"/>
        <end position="182"/>
    </location>
</feature>
<evidence type="ECO:0000313" key="2">
    <source>
        <dbReference type="EMBL" id="OHS97799.1"/>
    </source>
</evidence>
<sequence length="358" mass="42089">MESSNCPVRLRKVDQSRSSTIRRSRSTPRGAESIVERSLQDQKIKEFKILQTKQNIEKEQKEKEALMPKVPVSKPFIRQKPSHSIWDDEGHLLIDIKTHTEANNKQEPIRKKQSCMDPNSRKITSRNKDLNRSIMDTDRPSSRTQSFAPSNRRRAPSVQPQRNHFDEFINRQDKSAQKRTENTNEGSAIQQQPRGKFVNKESEQMIKKSNKPVRSITKTMPKRKQYIYEDEYTYKPDMSATRNKRAKGLSCRYSEAQAVLKDIEMTGIKVEMETAELEECTFKPEVFPNEALVRKATRNEEKNNRQKQERFQKVVEEAKNVDDDELKPRKYMRKIPKRTEKLNEMLRLFKDSDVEGKE</sequence>
<accession>A0A1J4JHR8</accession>
<organism evidence="2 3">
    <name type="scientific">Tritrichomonas foetus</name>
    <dbReference type="NCBI Taxonomy" id="1144522"/>
    <lineage>
        <taxon>Eukaryota</taxon>
        <taxon>Metamonada</taxon>
        <taxon>Parabasalia</taxon>
        <taxon>Tritrichomonadida</taxon>
        <taxon>Tritrichomonadidae</taxon>
        <taxon>Tritrichomonas</taxon>
    </lineage>
</organism>
<evidence type="ECO:0000256" key="1">
    <source>
        <dbReference type="SAM" id="MobiDB-lite"/>
    </source>
</evidence>
<dbReference type="RefSeq" id="XP_068350936.1">
    <property type="nucleotide sequence ID" value="XM_068494738.1"/>
</dbReference>
<protein>
    <submittedName>
        <fullName evidence="2">Uncharacterized protein</fullName>
    </submittedName>
</protein>
<feature type="compositionally biased region" description="Basic and acidic residues" evidence="1">
    <location>
        <begin position="126"/>
        <end position="141"/>
    </location>
</feature>
<keyword evidence="3" id="KW-1185">Reference proteome</keyword>
<feature type="compositionally biased region" description="Polar residues" evidence="1">
    <location>
        <begin position="183"/>
        <end position="193"/>
    </location>
</feature>
<name>A0A1J4JHR8_9EUKA</name>
<feature type="compositionally biased region" description="Basic and acidic residues" evidence="1">
    <location>
        <begin position="99"/>
        <end position="110"/>
    </location>
</feature>
<proteinExistence type="predicted"/>